<dbReference type="Proteomes" id="UP000236311">
    <property type="component" value="Unassembled WGS sequence"/>
</dbReference>
<dbReference type="AlphaFoldDB" id="A0A2K4ZFZ9"/>
<keyword evidence="2" id="KW-1185">Reference proteome</keyword>
<sequence>MFIVLGGGLLIIIIAVIVSVISSVVSAVAADSDIES</sequence>
<protein>
    <submittedName>
        <fullName evidence="1">Uncharacterized protein</fullName>
    </submittedName>
</protein>
<dbReference type="EMBL" id="OFSM01000009">
    <property type="protein sequence ID" value="SOY29389.1"/>
    <property type="molecule type" value="Genomic_DNA"/>
</dbReference>
<proteinExistence type="predicted"/>
<accession>A0A2K4ZFZ9</accession>
<gene>
    <name evidence="1" type="ORF">AMURIS_02104</name>
</gene>
<reference evidence="1 2" key="1">
    <citation type="submission" date="2018-01" db="EMBL/GenBank/DDBJ databases">
        <authorList>
            <person name="Gaut B.S."/>
            <person name="Morton B.R."/>
            <person name="Clegg M.T."/>
            <person name="Duvall M.R."/>
        </authorList>
    </citation>
    <scope>NUCLEOTIDE SEQUENCE [LARGE SCALE GENOMIC DNA]</scope>
    <source>
        <strain evidence="1">GP69</strain>
    </source>
</reference>
<organism evidence="1 2">
    <name type="scientific">Acetatifactor muris</name>
    <dbReference type="NCBI Taxonomy" id="879566"/>
    <lineage>
        <taxon>Bacteria</taxon>
        <taxon>Bacillati</taxon>
        <taxon>Bacillota</taxon>
        <taxon>Clostridia</taxon>
        <taxon>Lachnospirales</taxon>
        <taxon>Lachnospiraceae</taxon>
        <taxon>Acetatifactor</taxon>
    </lineage>
</organism>
<name>A0A2K4ZFZ9_9FIRM</name>
<evidence type="ECO:0000313" key="2">
    <source>
        <dbReference type="Proteomes" id="UP000236311"/>
    </source>
</evidence>
<evidence type="ECO:0000313" key="1">
    <source>
        <dbReference type="EMBL" id="SOY29389.1"/>
    </source>
</evidence>